<evidence type="ECO:0000256" key="5">
    <source>
        <dbReference type="ARBA" id="ARBA00023004"/>
    </source>
</evidence>
<dbReference type="EMBL" id="POUA01000297">
    <property type="protein sequence ID" value="PZG33148.1"/>
    <property type="molecule type" value="Genomic_DNA"/>
</dbReference>
<keyword evidence="6" id="KW-0411">Iron-sulfur</keyword>
<evidence type="ECO:0000256" key="6">
    <source>
        <dbReference type="ARBA" id="ARBA00023014"/>
    </source>
</evidence>
<evidence type="ECO:0000256" key="7">
    <source>
        <dbReference type="ARBA" id="ARBA00023157"/>
    </source>
</evidence>
<gene>
    <name evidence="11" type="ORF">C1I98_28805</name>
</gene>
<organism evidence="11 12">
    <name type="scientific">Spongiactinospora gelatinilytica</name>
    <dbReference type="NCBI Taxonomy" id="2666298"/>
    <lineage>
        <taxon>Bacteria</taxon>
        <taxon>Bacillati</taxon>
        <taxon>Actinomycetota</taxon>
        <taxon>Actinomycetes</taxon>
        <taxon>Streptosporangiales</taxon>
        <taxon>Streptosporangiaceae</taxon>
        <taxon>Spongiactinospora</taxon>
    </lineage>
</organism>
<comment type="function">
    <text evidence="1">Iron-sulfur subunit of the cytochrome bc1 complex, an essential component of the respiratory electron transport chain required for ATP synthesis. The bc1 complex catalyzes the oxidation of menaquinol and the reduction of cytochrome c in the respiratory chain. The bc1 complex operates through a Q-cycle mechanism that couples electron transfer to generation of the proton gradient that drives ATP synthesis.</text>
</comment>
<dbReference type="Proteomes" id="UP000248544">
    <property type="component" value="Unassembled WGS sequence"/>
</dbReference>
<dbReference type="InterPro" id="IPR036922">
    <property type="entry name" value="Rieske_2Fe-2S_sf"/>
</dbReference>
<feature type="domain" description="Rieske" evidence="10">
    <location>
        <begin position="44"/>
        <end position="136"/>
    </location>
</feature>
<proteinExistence type="predicted"/>
<dbReference type="NCBIfam" id="TIGR01409">
    <property type="entry name" value="TAT_signal_seq"/>
    <property type="match status" value="1"/>
</dbReference>
<evidence type="ECO:0000256" key="4">
    <source>
        <dbReference type="ARBA" id="ARBA00022723"/>
    </source>
</evidence>
<dbReference type="GO" id="GO:0051537">
    <property type="term" value="F:2 iron, 2 sulfur cluster binding"/>
    <property type="evidence" value="ECO:0007669"/>
    <property type="project" value="UniProtKB-KW"/>
</dbReference>
<dbReference type="SUPFAM" id="SSF50022">
    <property type="entry name" value="ISP domain"/>
    <property type="match status" value="1"/>
</dbReference>
<dbReference type="Pfam" id="PF00355">
    <property type="entry name" value="Rieske"/>
    <property type="match status" value="1"/>
</dbReference>
<keyword evidence="5" id="KW-0408">Iron</keyword>
<dbReference type="PROSITE" id="PS51257">
    <property type="entry name" value="PROKAR_LIPOPROTEIN"/>
    <property type="match status" value="1"/>
</dbReference>
<name>A0A2W2G899_9ACTN</name>
<evidence type="ECO:0000259" key="10">
    <source>
        <dbReference type="PROSITE" id="PS51296"/>
    </source>
</evidence>
<dbReference type="CDD" id="cd03467">
    <property type="entry name" value="Rieske"/>
    <property type="match status" value="1"/>
</dbReference>
<dbReference type="InterPro" id="IPR017941">
    <property type="entry name" value="Rieske_2Fe-2S"/>
</dbReference>
<dbReference type="GO" id="GO:0051213">
    <property type="term" value="F:dioxygenase activity"/>
    <property type="evidence" value="ECO:0007669"/>
    <property type="project" value="UniProtKB-KW"/>
</dbReference>
<dbReference type="PROSITE" id="PS51296">
    <property type="entry name" value="RIESKE"/>
    <property type="match status" value="1"/>
</dbReference>
<dbReference type="GO" id="GO:0004497">
    <property type="term" value="F:monooxygenase activity"/>
    <property type="evidence" value="ECO:0007669"/>
    <property type="project" value="UniProtKB-ARBA"/>
</dbReference>
<keyword evidence="7" id="KW-1015">Disulfide bond</keyword>
<evidence type="ECO:0000256" key="9">
    <source>
        <dbReference type="ARBA" id="ARBA00034078"/>
    </source>
</evidence>
<reference evidence="11 12" key="1">
    <citation type="submission" date="2018-01" db="EMBL/GenBank/DDBJ databases">
        <title>Draft genome sequence of Sphaerisporangium sp. 7K107.</title>
        <authorList>
            <person name="Sahin N."/>
            <person name="Saygin H."/>
            <person name="Ay H."/>
        </authorList>
    </citation>
    <scope>NUCLEOTIDE SEQUENCE [LARGE SCALE GENOMIC DNA]</scope>
    <source>
        <strain evidence="11 12">7K107</strain>
    </source>
</reference>
<sequence length="137" mass="13453">MPGRDLTRRGALGAVGVTCGAAVLGACGSNAPATPAVPPGIKGKVIAKTADIPVGGGKVFDDWKLVVTQPSAGVFKAYTATCPHAGCSVGKVGDGVIECPCHGSQFAIESGKCVAGPAEAPLVAFPLKVQNDGIVVG</sequence>
<keyword evidence="4" id="KW-0479">Metal-binding</keyword>
<evidence type="ECO:0000256" key="2">
    <source>
        <dbReference type="ARBA" id="ARBA00015816"/>
    </source>
</evidence>
<comment type="cofactor">
    <cofactor evidence="9">
        <name>[2Fe-2S] cluster</name>
        <dbReference type="ChEBI" id="CHEBI:190135"/>
    </cofactor>
</comment>
<keyword evidence="11" id="KW-0560">Oxidoreductase</keyword>
<evidence type="ECO:0000313" key="12">
    <source>
        <dbReference type="Proteomes" id="UP000248544"/>
    </source>
</evidence>
<protein>
    <recommendedName>
        <fullName evidence="2">Cytochrome bc1 complex Rieske iron-sulfur subunit</fullName>
    </recommendedName>
    <alternativeName>
        <fullName evidence="8">Cytochrome bc1 reductase complex subunit QcrA</fullName>
    </alternativeName>
</protein>
<dbReference type="InterPro" id="IPR014349">
    <property type="entry name" value="Rieske_Fe-S_prot"/>
</dbReference>
<evidence type="ECO:0000256" key="1">
    <source>
        <dbReference type="ARBA" id="ARBA00002494"/>
    </source>
</evidence>
<dbReference type="PRINTS" id="PR00162">
    <property type="entry name" value="RIESKE"/>
</dbReference>
<dbReference type="PANTHER" id="PTHR10134">
    <property type="entry name" value="CYTOCHROME B-C1 COMPLEX SUBUNIT RIESKE, MITOCHONDRIAL"/>
    <property type="match status" value="1"/>
</dbReference>
<evidence type="ECO:0000313" key="11">
    <source>
        <dbReference type="EMBL" id="PZG33148.1"/>
    </source>
</evidence>
<dbReference type="InterPro" id="IPR019546">
    <property type="entry name" value="TAT_signal_bac_arc"/>
</dbReference>
<evidence type="ECO:0000256" key="3">
    <source>
        <dbReference type="ARBA" id="ARBA00022714"/>
    </source>
</evidence>
<dbReference type="InterPro" id="IPR006311">
    <property type="entry name" value="TAT_signal"/>
</dbReference>
<dbReference type="InterPro" id="IPR005805">
    <property type="entry name" value="Rieske_Fe-S_prot_C"/>
</dbReference>
<dbReference type="Gene3D" id="2.102.10.10">
    <property type="entry name" value="Rieske [2Fe-2S] iron-sulphur domain"/>
    <property type="match status" value="1"/>
</dbReference>
<accession>A0A2W2G899</accession>
<keyword evidence="3" id="KW-0001">2Fe-2S</keyword>
<dbReference type="PROSITE" id="PS51318">
    <property type="entry name" value="TAT"/>
    <property type="match status" value="1"/>
</dbReference>
<keyword evidence="11" id="KW-0223">Dioxygenase</keyword>
<dbReference type="AlphaFoldDB" id="A0A2W2G899"/>
<dbReference type="GO" id="GO:0046872">
    <property type="term" value="F:metal ion binding"/>
    <property type="evidence" value="ECO:0007669"/>
    <property type="project" value="UniProtKB-KW"/>
</dbReference>
<keyword evidence="12" id="KW-1185">Reference proteome</keyword>
<dbReference type="FunFam" id="2.102.10.10:FF:000016">
    <property type="entry name" value="Nitrite reductase/ring-hydroxylating ferredoxin subunit"/>
    <property type="match status" value="1"/>
</dbReference>
<evidence type="ECO:0000256" key="8">
    <source>
        <dbReference type="ARBA" id="ARBA00029586"/>
    </source>
</evidence>
<dbReference type="GO" id="GO:0016020">
    <property type="term" value="C:membrane"/>
    <property type="evidence" value="ECO:0007669"/>
    <property type="project" value="InterPro"/>
</dbReference>
<comment type="caution">
    <text evidence="11">The sequence shown here is derived from an EMBL/GenBank/DDBJ whole genome shotgun (WGS) entry which is preliminary data.</text>
</comment>
<dbReference type="GO" id="GO:0016705">
    <property type="term" value="F:oxidoreductase activity, acting on paired donors, with incorporation or reduction of molecular oxygen"/>
    <property type="evidence" value="ECO:0007669"/>
    <property type="project" value="UniProtKB-ARBA"/>
</dbReference>